<keyword evidence="1" id="KW-0614">Plasmid</keyword>
<dbReference type="EMBL" id="CP021082">
    <property type="protein sequence ID" value="ASN82451.1"/>
    <property type="molecule type" value="Genomic_DNA"/>
</dbReference>
<evidence type="ECO:0000313" key="1">
    <source>
        <dbReference type="EMBL" id="ASN82451.1"/>
    </source>
</evidence>
<dbReference type="KEGG" id="dfc:DFI_14805"/>
<dbReference type="AlphaFoldDB" id="A0A221T0R3"/>
<proteinExistence type="predicted"/>
<accession>A0A221T0R3</accession>
<evidence type="ECO:0000313" key="2">
    <source>
        <dbReference type="Proteomes" id="UP000259030"/>
    </source>
</evidence>
<sequence>MSHRLHVALISFRQVHFTSDKWGALDLVRLLASGPITFRAWFDRELGTALGVRVPPSVKVGKLTIQDFVLPDEMKHRQFHRLQSIWSGLR</sequence>
<geneLocation type="plasmid" evidence="2">
    <name>pdfi1</name>
</geneLocation>
<keyword evidence="2" id="KW-1185">Reference proteome</keyword>
<reference evidence="1 2" key="1">
    <citation type="submission" date="2017-05" db="EMBL/GenBank/DDBJ databases">
        <title>The complete genome sequence of Deinococcus ficus isolated from the rhizosphere of the Ficus religiosa L. in Taiwan.</title>
        <authorList>
            <person name="Wu K.-M."/>
            <person name="Liao T.-L."/>
            <person name="Liu Y.-M."/>
            <person name="Young C.-C."/>
            <person name="Tsai S.-F."/>
        </authorList>
    </citation>
    <scope>NUCLEOTIDE SEQUENCE [LARGE SCALE GENOMIC DNA]</scope>
    <source>
        <strain evidence="1 2">CC-FR2-10</strain>
        <plasmid evidence="2">pdfi1</plasmid>
    </source>
</reference>
<organism evidence="1 2">
    <name type="scientific">Deinococcus ficus</name>
    <dbReference type="NCBI Taxonomy" id="317577"/>
    <lineage>
        <taxon>Bacteria</taxon>
        <taxon>Thermotogati</taxon>
        <taxon>Deinococcota</taxon>
        <taxon>Deinococci</taxon>
        <taxon>Deinococcales</taxon>
        <taxon>Deinococcaceae</taxon>
        <taxon>Deinococcus</taxon>
    </lineage>
</organism>
<name>A0A221T0R3_9DEIO</name>
<dbReference type="Proteomes" id="UP000259030">
    <property type="component" value="Plasmid pDFI1"/>
</dbReference>
<gene>
    <name evidence="1" type="ORF">DFI_14805</name>
</gene>
<dbReference type="RefSeq" id="WP_027463980.1">
    <property type="nucleotide sequence ID" value="NZ_CP021082.1"/>
</dbReference>
<protein>
    <submittedName>
        <fullName evidence="1">Uncharacterized protein</fullName>
    </submittedName>
</protein>